<dbReference type="GO" id="GO:0032259">
    <property type="term" value="P:methylation"/>
    <property type="evidence" value="ECO:0007669"/>
    <property type="project" value="UniProtKB-KW"/>
</dbReference>
<accession>A0ABT8YCT9</accession>
<dbReference type="Pfam" id="PF08421">
    <property type="entry name" value="Methyltransf_13"/>
    <property type="match status" value="1"/>
</dbReference>
<dbReference type="EC" id="2.1.1.-" evidence="3"/>
<dbReference type="Gene3D" id="3.40.50.150">
    <property type="entry name" value="Vaccinia Virus protein VP39"/>
    <property type="match status" value="1"/>
</dbReference>
<dbReference type="Pfam" id="PF08484">
    <property type="entry name" value="Methyltransf_14"/>
    <property type="match status" value="1"/>
</dbReference>
<evidence type="ECO:0000259" key="1">
    <source>
        <dbReference type="Pfam" id="PF08421"/>
    </source>
</evidence>
<gene>
    <name evidence="3" type="ORF">Q4F19_17450</name>
</gene>
<dbReference type="Gene3D" id="6.10.250.3100">
    <property type="match status" value="1"/>
</dbReference>
<dbReference type="RefSeq" id="WP_303545308.1">
    <property type="nucleotide sequence ID" value="NZ_JAUOTP010000009.1"/>
</dbReference>
<dbReference type="InterPro" id="IPR013630">
    <property type="entry name" value="Methyltransf_Zn-bd_dom_put"/>
</dbReference>
<feature type="domain" description="C-methyltransferase" evidence="2">
    <location>
        <begin position="264"/>
        <end position="418"/>
    </location>
</feature>
<dbReference type="EMBL" id="JAUOTP010000009">
    <property type="protein sequence ID" value="MDO6416176.1"/>
    <property type="molecule type" value="Genomic_DNA"/>
</dbReference>
<dbReference type="Gene3D" id="3.40.50.720">
    <property type="entry name" value="NAD(P)-binding Rossmann-like Domain"/>
    <property type="match status" value="1"/>
</dbReference>
<dbReference type="InterPro" id="IPR038576">
    <property type="entry name" value="Methyltransf_Zn-bd_dom_put_sf"/>
</dbReference>
<dbReference type="Proteomes" id="UP001169764">
    <property type="component" value="Unassembled WGS sequence"/>
</dbReference>
<evidence type="ECO:0000313" key="4">
    <source>
        <dbReference type="Proteomes" id="UP001169764"/>
    </source>
</evidence>
<dbReference type="GO" id="GO:0008168">
    <property type="term" value="F:methyltransferase activity"/>
    <property type="evidence" value="ECO:0007669"/>
    <property type="project" value="UniProtKB-KW"/>
</dbReference>
<organism evidence="3 4">
    <name type="scientific">Sphingomonas natans</name>
    <dbReference type="NCBI Taxonomy" id="3063330"/>
    <lineage>
        <taxon>Bacteria</taxon>
        <taxon>Pseudomonadati</taxon>
        <taxon>Pseudomonadota</taxon>
        <taxon>Alphaproteobacteria</taxon>
        <taxon>Sphingomonadales</taxon>
        <taxon>Sphingomonadaceae</taxon>
        <taxon>Sphingomonas</taxon>
    </lineage>
</organism>
<evidence type="ECO:0000259" key="2">
    <source>
        <dbReference type="Pfam" id="PF08484"/>
    </source>
</evidence>
<dbReference type="InterPro" id="IPR013691">
    <property type="entry name" value="MeTrfase_14"/>
</dbReference>
<dbReference type="Gene3D" id="6.20.50.110">
    <property type="entry name" value="Methyltransferase, zinc-binding domain"/>
    <property type="match status" value="1"/>
</dbReference>
<proteinExistence type="predicted"/>
<keyword evidence="3" id="KW-0808">Transferase</keyword>
<keyword evidence="4" id="KW-1185">Reference proteome</keyword>
<dbReference type="SUPFAM" id="SSF53335">
    <property type="entry name" value="S-adenosyl-L-methionine-dependent methyltransferases"/>
    <property type="match status" value="1"/>
</dbReference>
<dbReference type="PANTHER" id="PTHR43861">
    <property type="entry name" value="TRANS-ACONITATE 2-METHYLTRANSFERASE-RELATED"/>
    <property type="match status" value="1"/>
</dbReference>
<feature type="domain" description="Methyltransferase putative zinc binding" evidence="1">
    <location>
        <begin position="22"/>
        <end position="83"/>
    </location>
</feature>
<name>A0ABT8YCT9_9SPHN</name>
<dbReference type="PANTHER" id="PTHR43861:SF5">
    <property type="entry name" value="BLL5978 PROTEIN"/>
    <property type="match status" value="1"/>
</dbReference>
<dbReference type="Pfam" id="PF13489">
    <property type="entry name" value="Methyltransf_23"/>
    <property type="match status" value="1"/>
</dbReference>
<dbReference type="InterPro" id="IPR029063">
    <property type="entry name" value="SAM-dependent_MTases_sf"/>
</dbReference>
<sequence>MATTDIFAPPRPQPLSERLASCRSCASDDLERVLDLGMQPIANALVEVDDVDSREARFPLELMVCRSCSLCQVSETIPPTSLFGNDYPYFSSFIPALLEHSRAHVEALIAERKLGPDDLIVEVASNDGYLLQAFRDADIPILGIDPAKGPADASAARGIPTLNAFFDAALAEQLTADGTRASVMIANNVLAHVSSINDFVSGFSILLADDGIAEFEFPYIVELLKRNAFDTIYHEHIFYYSLQALEPLFARHGLHLNDATPLEIHGGSLRIRVSHQPGQSMQLITLMNLEKTLRLNSLEPYIDFADRVNAIRDDLRSMLTDIVEGGGTIAAYGAAAKGATLLNFVDLPSGIIKYVVDRNIHKVGKYMPGLMLPIRNVAEFEHSPTTHLLILPWNFADEIISQQCAFAKAGGKFLVAIPKPQVVDVHFGR</sequence>
<keyword evidence="3" id="KW-0489">Methyltransferase</keyword>
<protein>
    <submittedName>
        <fullName evidence="3">Class I SAM-dependent methyltransferase</fullName>
        <ecNumber evidence="3">2.1.1.-</ecNumber>
    </submittedName>
</protein>
<comment type="caution">
    <text evidence="3">The sequence shown here is derived from an EMBL/GenBank/DDBJ whole genome shotgun (WGS) entry which is preliminary data.</text>
</comment>
<reference evidence="3" key="1">
    <citation type="submission" date="2023-07" db="EMBL/GenBank/DDBJ databases">
        <authorList>
            <person name="Kim M."/>
        </authorList>
    </citation>
    <scope>NUCLEOTIDE SEQUENCE</scope>
    <source>
        <strain evidence="3">BIUV-7</strain>
    </source>
</reference>
<evidence type="ECO:0000313" key="3">
    <source>
        <dbReference type="EMBL" id="MDO6416176.1"/>
    </source>
</evidence>